<dbReference type="Gene3D" id="3.30.200.20">
    <property type="entry name" value="Phosphorylase Kinase, domain 1"/>
    <property type="match status" value="1"/>
</dbReference>
<feature type="compositionally biased region" description="Acidic residues" evidence="9">
    <location>
        <begin position="685"/>
        <end position="697"/>
    </location>
</feature>
<evidence type="ECO:0000256" key="2">
    <source>
        <dbReference type="ARBA" id="ARBA00022527"/>
    </source>
</evidence>
<evidence type="ECO:0000256" key="9">
    <source>
        <dbReference type="SAM" id="MobiDB-lite"/>
    </source>
</evidence>
<keyword evidence="2" id="KW-0723">Serine/threonine-protein kinase</keyword>
<dbReference type="InterPro" id="IPR000719">
    <property type="entry name" value="Prot_kinase_dom"/>
</dbReference>
<dbReference type="PROSITE" id="PS00107">
    <property type="entry name" value="PROTEIN_KINASE_ATP"/>
    <property type="match status" value="1"/>
</dbReference>
<sequence length="710" mass="79639">MTHLGSPHDAYDFIEQIGDGSFGTVHKAKNKISHKLVAVKVMKKKYSCIEECQGQFEPKLLVLLPSHLNIVQLYDSFLSPNCDLSFIMEYMDGGNLYQLMRERRHHALPFNHCELRNILHQILSAVSHIHHHQVFHRDMKPENLLLDYKTGRPIIKLADFGLARELKSRPPYTEYVSTRWYRAPEVLLRSTEYSAPVDLWAIGAIFAELITLEPLFPGESEIDQIYRICEILGSPGNKLGIDVGQKQKLSRQGEKRASPGFARKKVKEVPTVTTASTLSLDDGGGEWKEGVRLAYKIGFKFPQLEPKPLESVVPNATKSMLDLIRHFLFFNPSQRWTADHALGHAFFSEVDEPVHLPTFMEPITPPDKYAHSVSTTPNCKPPITPLDLLTTPQSPYQVCPDWNTDRPVSRYGRLCSAIKDAPETTTETGWHAQQSRPIYSSHQKIHPVTDRPNSSHLWNKYNNAARPSTPVVDHSVVVGHGHHHHGVHNNGPSSSTVTATVTPKRYSDEFMGHTHRHLHHHDLLHNPTTPFMERIPHYGSQLVKWAPPRYTAKPPVVAPAAAAAVAVTPAPAPTPAAAGASSVTTVSLHYHQPPIVVDPELSRPESRRCRSPAPFSSQLMKHKYTTTTHTGSGLSTAPNGGTIKSWTAPTGTTHVEKEVGWRKSDKAQSTYRNSTSHRFNLWVPETEEEEEEEEVAEPFDRSVFLPMALQ</sequence>
<keyword evidence="5" id="KW-0418">Kinase</keyword>
<keyword evidence="4 8" id="KW-0547">Nucleotide-binding</keyword>
<feature type="region of interest" description="Disordered" evidence="9">
    <location>
        <begin position="627"/>
        <end position="651"/>
    </location>
</feature>
<comment type="caution">
    <text evidence="11">The sequence shown here is derived from an EMBL/GenBank/DDBJ whole genome shotgun (WGS) entry which is preliminary data.</text>
</comment>
<feature type="compositionally biased region" description="Low complexity" evidence="9">
    <location>
        <begin position="627"/>
        <end position="636"/>
    </location>
</feature>
<evidence type="ECO:0000259" key="10">
    <source>
        <dbReference type="PROSITE" id="PS50011"/>
    </source>
</evidence>
<feature type="binding site" evidence="8">
    <location>
        <position position="40"/>
    </location>
    <ligand>
        <name>ATP</name>
        <dbReference type="ChEBI" id="CHEBI:30616"/>
    </ligand>
</feature>
<comment type="subcellular location">
    <subcellularLocation>
        <location evidence="1">Nucleus</location>
    </subcellularLocation>
</comment>
<protein>
    <recommendedName>
        <fullName evidence="10">Protein kinase domain-containing protein</fullName>
    </recommendedName>
</protein>
<evidence type="ECO:0000256" key="3">
    <source>
        <dbReference type="ARBA" id="ARBA00022679"/>
    </source>
</evidence>
<feature type="domain" description="Protein kinase" evidence="10">
    <location>
        <begin position="11"/>
        <end position="347"/>
    </location>
</feature>
<evidence type="ECO:0000256" key="1">
    <source>
        <dbReference type="ARBA" id="ARBA00004123"/>
    </source>
</evidence>
<dbReference type="AlphaFoldDB" id="A0A8H7QMB1"/>
<dbReference type="InterPro" id="IPR017441">
    <property type="entry name" value="Protein_kinase_ATP_BS"/>
</dbReference>
<proteinExistence type="predicted"/>
<evidence type="ECO:0000313" key="12">
    <source>
        <dbReference type="Proteomes" id="UP000603453"/>
    </source>
</evidence>
<dbReference type="CDD" id="cd07830">
    <property type="entry name" value="STKc_MAK_like"/>
    <property type="match status" value="1"/>
</dbReference>
<evidence type="ECO:0000256" key="4">
    <source>
        <dbReference type="ARBA" id="ARBA00022741"/>
    </source>
</evidence>
<feature type="region of interest" description="Disordered" evidence="9">
    <location>
        <begin position="684"/>
        <end position="703"/>
    </location>
</feature>
<organism evidence="11 12">
    <name type="scientific">Mucor saturninus</name>
    <dbReference type="NCBI Taxonomy" id="64648"/>
    <lineage>
        <taxon>Eukaryota</taxon>
        <taxon>Fungi</taxon>
        <taxon>Fungi incertae sedis</taxon>
        <taxon>Mucoromycota</taxon>
        <taxon>Mucoromycotina</taxon>
        <taxon>Mucoromycetes</taxon>
        <taxon>Mucorales</taxon>
        <taxon>Mucorineae</taxon>
        <taxon>Mucoraceae</taxon>
        <taxon>Mucor</taxon>
    </lineage>
</organism>
<keyword evidence="3" id="KW-0808">Transferase</keyword>
<keyword evidence="6 8" id="KW-0067">ATP-binding</keyword>
<dbReference type="InterPro" id="IPR011009">
    <property type="entry name" value="Kinase-like_dom_sf"/>
</dbReference>
<dbReference type="SMART" id="SM00220">
    <property type="entry name" value="S_TKc"/>
    <property type="match status" value="1"/>
</dbReference>
<keyword evidence="12" id="KW-1185">Reference proteome</keyword>
<dbReference type="Proteomes" id="UP000603453">
    <property type="component" value="Unassembled WGS sequence"/>
</dbReference>
<dbReference type="PANTHER" id="PTHR24055">
    <property type="entry name" value="MITOGEN-ACTIVATED PROTEIN KINASE"/>
    <property type="match status" value="1"/>
</dbReference>
<dbReference type="PROSITE" id="PS00108">
    <property type="entry name" value="PROTEIN_KINASE_ST"/>
    <property type="match status" value="1"/>
</dbReference>
<dbReference type="SUPFAM" id="SSF56112">
    <property type="entry name" value="Protein kinase-like (PK-like)"/>
    <property type="match status" value="1"/>
</dbReference>
<dbReference type="GO" id="GO:0005634">
    <property type="term" value="C:nucleus"/>
    <property type="evidence" value="ECO:0007669"/>
    <property type="project" value="UniProtKB-SubCell"/>
</dbReference>
<evidence type="ECO:0000256" key="6">
    <source>
        <dbReference type="ARBA" id="ARBA00022840"/>
    </source>
</evidence>
<dbReference type="GO" id="GO:0005524">
    <property type="term" value="F:ATP binding"/>
    <property type="evidence" value="ECO:0007669"/>
    <property type="project" value="UniProtKB-UniRule"/>
</dbReference>
<dbReference type="EMBL" id="JAEPRD010000179">
    <property type="protein sequence ID" value="KAG2195131.1"/>
    <property type="molecule type" value="Genomic_DNA"/>
</dbReference>
<dbReference type="InterPro" id="IPR008271">
    <property type="entry name" value="Ser/Thr_kinase_AS"/>
</dbReference>
<dbReference type="InterPro" id="IPR050117">
    <property type="entry name" value="MAPK"/>
</dbReference>
<evidence type="ECO:0000313" key="11">
    <source>
        <dbReference type="EMBL" id="KAG2195131.1"/>
    </source>
</evidence>
<evidence type="ECO:0000256" key="7">
    <source>
        <dbReference type="ARBA" id="ARBA00023242"/>
    </source>
</evidence>
<gene>
    <name evidence="11" type="ORF">INT47_006995</name>
</gene>
<dbReference type="PROSITE" id="PS50011">
    <property type="entry name" value="PROTEIN_KINASE_DOM"/>
    <property type="match status" value="1"/>
</dbReference>
<dbReference type="Pfam" id="PF00069">
    <property type="entry name" value="Pkinase"/>
    <property type="match status" value="1"/>
</dbReference>
<feature type="compositionally biased region" description="Polar residues" evidence="9">
    <location>
        <begin position="637"/>
        <end position="651"/>
    </location>
</feature>
<dbReference type="OrthoDB" id="2158884at2759"/>
<name>A0A8H7QMB1_9FUNG</name>
<accession>A0A8H7QMB1</accession>
<evidence type="ECO:0000256" key="8">
    <source>
        <dbReference type="PROSITE-ProRule" id="PRU10141"/>
    </source>
</evidence>
<dbReference type="Gene3D" id="1.10.510.10">
    <property type="entry name" value="Transferase(Phosphotransferase) domain 1"/>
    <property type="match status" value="2"/>
</dbReference>
<keyword evidence="7" id="KW-0539">Nucleus</keyword>
<evidence type="ECO:0000256" key="5">
    <source>
        <dbReference type="ARBA" id="ARBA00022777"/>
    </source>
</evidence>
<dbReference type="GO" id="GO:0004674">
    <property type="term" value="F:protein serine/threonine kinase activity"/>
    <property type="evidence" value="ECO:0007669"/>
    <property type="project" value="UniProtKB-KW"/>
</dbReference>
<dbReference type="FunFam" id="1.10.510.10:FF:000624">
    <property type="entry name" value="Mitogen-activated protein kinase"/>
    <property type="match status" value="1"/>
</dbReference>
<reference evidence="11" key="1">
    <citation type="submission" date="2020-12" db="EMBL/GenBank/DDBJ databases">
        <title>Metabolic potential, ecology and presence of endohyphal bacteria is reflected in genomic diversity of Mucoromycotina.</title>
        <authorList>
            <person name="Muszewska A."/>
            <person name="Okrasinska A."/>
            <person name="Steczkiewicz K."/>
            <person name="Drgas O."/>
            <person name="Orlowska M."/>
            <person name="Perlinska-Lenart U."/>
            <person name="Aleksandrzak-Piekarczyk T."/>
            <person name="Szatraj K."/>
            <person name="Zielenkiewicz U."/>
            <person name="Pilsyk S."/>
            <person name="Malc E."/>
            <person name="Mieczkowski P."/>
            <person name="Kruszewska J.S."/>
            <person name="Biernat P."/>
            <person name="Pawlowska J."/>
        </authorList>
    </citation>
    <scope>NUCLEOTIDE SEQUENCE</scope>
    <source>
        <strain evidence="11">WA0000017839</strain>
    </source>
</reference>